<dbReference type="NCBIfam" id="NF003592">
    <property type="entry name" value="PRK05254.1-5"/>
    <property type="match status" value="1"/>
</dbReference>
<comment type="caution">
    <text evidence="13">The sequence shown here is derived from an EMBL/GenBank/DDBJ whole genome shotgun (WGS) entry which is preliminary data.</text>
</comment>
<dbReference type="PANTHER" id="PTHR11264">
    <property type="entry name" value="URACIL-DNA GLYCOSYLASE"/>
    <property type="match status" value="1"/>
</dbReference>
<sequence length="225" mass="25128">MDVKIEESWKEVLTHEFTKPYFLQLAAHLKTERATGAVVYPPGNLIFNAFNTTPFNEVKVVILGQDPYHNPGQAHGLSFSVPDGVPPPPSLVNIYKELHKDIGMVIPKTGNLTKWAKQGVFLLNAILTVRANEPASHAKIGWMDFTDAVIRKISSDKEGVVFLLWGKFAQEKQALIDETRHTVLKAAHPSPFSADKGFFGCKHFSKTNEILRKQGLEAIDWNPLD</sequence>
<dbReference type="CDD" id="cd10027">
    <property type="entry name" value="UDG-F1-like"/>
    <property type="match status" value="1"/>
</dbReference>
<evidence type="ECO:0000259" key="12">
    <source>
        <dbReference type="SMART" id="SM00986"/>
    </source>
</evidence>
<evidence type="ECO:0000256" key="11">
    <source>
        <dbReference type="RuleBase" id="RU003780"/>
    </source>
</evidence>
<keyword evidence="13" id="KW-0326">Glycosidase</keyword>
<dbReference type="HAMAP" id="MF_00148">
    <property type="entry name" value="UDG"/>
    <property type="match status" value="1"/>
</dbReference>
<dbReference type="NCBIfam" id="TIGR00628">
    <property type="entry name" value="ung"/>
    <property type="match status" value="1"/>
</dbReference>
<dbReference type="RefSeq" id="WP_161818663.1">
    <property type="nucleotide sequence ID" value="NZ_JAACJS010000012.1"/>
</dbReference>
<gene>
    <name evidence="9" type="primary">ung</name>
    <name evidence="13" type="ORF">GWC95_10540</name>
</gene>
<dbReference type="InterPro" id="IPR036895">
    <property type="entry name" value="Uracil-DNA_glycosylase-like_sf"/>
</dbReference>
<comment type="similarity">
    <text evidence="3 9 11">Belongs to the uracil-DNA glycosylase (UDG) superfamily. UNG family.</text>
</comment>
<dbReference type="PANTHER" id="PTHR11264:SF0">
    <property type="entry name" value="URACIL-DNA GLYCOSYLASE"/>
    <property type="match status" value="1"/>
</dbReference>
<evidence type="ECO:0000256" key="9">
    <source>
        <dbReference type="HAMAP-Rule" id="MF_00148"/>
    </source>
</evidence>
<dbReference type="Proteomes" id="UP000753802">
    <property type="component" value="Unassembled WGS sequence"/>
</dbReference>
<protein>
    <recommendedName>
        <fullName evidence="5 9">Uracil-DNA glycosylase</fullName>
        <shortName evidence="9">UDG</shortName>
        <ecNumber evidence="4 9">3.2.2.27</ecNumber>
    </recommendedName>
</protein>
<evidence type="ECO:0000256" key="5">
    <source>
        <dbReference type="ARBA" id="ARBA00018429"/>
    </source>
</evidence>
<comment type="function">
    <text evidence="2 9 11">Excises uracil residues from the DNA which can arise as a result of misincorporation of dUMP residues by DNA polymerase or due to deamination of cytosine.</text>
</comment>
<dbReference type="GO" id="GO:0004844">
    <property type="term" value="F:uracil DNA N-glycosylase activity"/>
    <property type="evidence" value="ECO:0007669"/>
    <property type="project" value="UniProtKB-EC"/>
</dbReference>
<feature type="active site" description="Proton acceptor" evidence="9 10">
    <location>
        <position position="66"/>
    </location>
</feature>
<evidence type="ECO:0000256" key="10">
    <source>
        <dbReference type="PROSITE-ProRule" id="PRU10072"/>
    </source>
</evidence>
<keyword evidence="6 9" id="KW-0227">DNA damage</keyword>
<dbReference type="EMBL" id="JAACJS010000012">
    <property type="protein sequence ID" value="NCI50361.1"/>
    <property type="molecule type" value="Genomic_DNA"/>
</dbReference>
<organism evidence="13 14">
    <name type="scientific">Sediminibacterium roseum</name>
    <dbReference type="NCBI Taxonomy" id="1978412"/>
    <lineage>
        <taxon>Bacteria</taxon>
        <taxon>Pseudomonadati</taxon>
        <taxon>Bacteroidota</taxon>
        <taxon>Chitinophagia</taxon>
        <taxon>Chitinophagales</taxon>
        <taxon>Chitinophagaceae</taxon>
        <taxon>Sediminibacterium</taxon>
    </lineage>
</organism>
<dbReference type="EC" id="3.2.2.27" evidence="4 9"/>
<dbReference type="SMART" id="SM00987">
    <property type="entry name" value="UreE_C"/>
    <property type="match status" value="1"/>
</dbReference>
<dbReference type="InterPro" id="IPR005122">
    <property type="entry name" value="Uracil-DNA_glycosylase-like"/>
</dbReference>
<comment type="subcellular location">
    <subcellularLocation>
        <location evidence="9">Cytoplasm</location>
    </subcellularLocation>
</comment>
<dbReference type="SMART" id="SM00986">
    <property type="entry name" value="UDG"/>
    <property type="match status" value="1"/>
</dbReference>
<evidence type="ECO:0000256" key="3">
    <source>
        <dbReference type="ARBA" id="ARBA00008184"/>
    </source>
</evidence>
<dbReference type="InterPro" id="IPR002043">
    <property type="entry name" value="UDG_fam1"/>
</dbReference>
<name>A0ABW9ZZP0_9BACT</name>
<keyword evidence="8 9" id="KW-0234">DNA repair</keyword>
<evidence type="ECO:0000256" key="2">
    <source>
        <dbReference type="ARBA" id="ARBA00002631"/>
    </source>
</evidence>
<dbReference type="InterPro" id="IPR018085">
    <property type="entry name" value="Ura-DNA_Glyclase_AS"/>
</dbReference>
<accession>A0ABW9ZZP0</accession>
<proteinExistence type="inferred from homology"/>
<evidence type="ECO:0000256" key="8">
    <source>
        <dbReference type="ARBA" id="ARBA00023204"/>
    </source>
</evidence>
<dbReference type="PROSITE" id="PS00130">
    <property type="entry name" value="U_DNA_GLYCOSYLASE"/>
    <property type="match status" value="1"/>
</dbReference>
<feature type="domain" description="Uracil-DNA glycosylase-like" evidence="12">
    <location>
        <begin position="51"/>
        <end position="211"/>
    </location>
</feature>
<dbReference type="Gene3D" id="3.40.470.10">
    <property type="entry name" value="Uracil-DNA glycosylase-like domain"/>
    <property type="match status" value="1"/>
</dbReference>
<evidence type="ECO:0000313" key="14">
    <source>
        <dbReference type="Proteomes" id="UP000753802"/>
    </source>
</evidence>
<dbReference type="Pfam" id="PF03167">
    <property type="entry name" value="UDG"/>
    <property type="match status" value="1"/>
</dbReference>
<dbReference type="NCBIfam" id="NF003589">
    <property type="entry name" value="PRK05254.1-2"/>
    <property type="match status" value="1"/>
</dbReference>
<evidence type="ECO:0000256" key="6">
    <source>
        <dbReference type="ARBA" id="ARBA00022763"/>
    </source>
</evidence>
<comment type="catalytic activity">
    <reaction evidence="1 9 11">
        <text>Hydrolyzes single-stranded DNA or mismatched double-stranded DNA and polynucleotides, releasing free uracil.</text>
        <dbReference type="EC" id="3.2.2.27"/>
    </reaction>
</comment>
<evidence type="ECO:0000256" key="1">
    <source>
        <dbReference type="ARBA" id="ARBA00001400"/>
    </source>
</evidence>
<dbReference type="NCBIfam" id="NF003588">
    <property type="entry name" value="PRK05254.1-1"/>
    <property type="match status" value="1"/>
</dbReference>
<evidence type="ECO:0000256" key="4">
    <source>
        <dbReference type="ARBA" id="ARBA00012030"/>
    </source>
</evidence>
<keyword evidence="14" id="KW-1185">Reference proteome</keyword>
<dbReference type="NCBIfam" id="NF003591">
    <property type="entry name" value="PRK05254.1-4"/>
    <property type="match status" value="1"/>
</dbReference>
<dbReference type="SUPFAM" id="SSF52141">
    <property type="entry name" value="Uracil-DNA glycosylase-like"/>
    <property type="match status" value="1"/>
</dbReference>
<evidence type="ECO:0000313" key="13">
    <source>
        <dbReference type="EMBL" id="NCI50361.1"/>
    </source>
</evidence>
<keyword evidence="9" id="KW-0963">Cytoplasm</keyword>
<keyword evidence="7 9" id="KW-0378">Hydrolase</keyword>
<evidence type="ECO:0000256" key="7">
    <source>
        <dbReference type="ARBA" id="ARBA00022801"/>
    </source>
</evidence>
<reference evidence="13 14" key="1">
    <citation type="submission" date="2020-01" db="EMBL/GenBank/DDBJ databases">
        <title>Genome analysis.</title>
        <authorList>
            <person name="Wu S."/>
            <person name="Wang G."/>
        </authorList>
    </citation>
    <scope>NUCLEOTIDE SEQUENCE [LARGE SCALE GENOMIC DNA]</scope>
    <source>
        <strain evidence="13 14">SYL130</strain>
    </source>
</reference>